<evidence type="ECO:0000256" key="2">
    <source>
        <dbReference type="ARBA" id="ARBA00022723"/>
    </source>
</evidence>
<dbReference type="OrthoDB" id="6407410at2759"/>
<proteinExistence type="inferred from homology"/>
<sequence>MGLTSDDLLDSHRQLYYGSSTKRFPSIGDSSQNATLGTTLLPALNPAQMASVLPVARVAPIAPVAPVAFMTTTTIHSAPITNLLSTPPVSQYRSSISSTSTSTASSSNSFSSSSTLTTTPHSSSPSQLPYFSFFIDAQNKSLLTPPTASNHPALNSFSSSSNISAHILRCKQCHNHICTNKLVISTNFYGNYGPALFVSKVLNIKLGDSEEFKKMRTGKYEVKTIYCKQCDVNLGWKYLYSEQEGEKYKEDKFVIERSLLEEADY</sequence>
<evidence type="ECO:0000256" key="3">
    <source>
        <dbReference type="ARBA" id="ARBA00022833"/>
    </source>
</evidence>
<dbReference type="KEGG" id="bnn:FOA43_002844"/>
<dbReference type="RefSeq" id="XP_038779054.1">
    <property type="nucleotide sequence ID" value="XM_038923126.1"/>
</dbReference>
<feature type="domain" description="Yippee" evidence="5">
    <location>
        <begin position="166"/>
        <end position="264"/>
    </location>
</feature>
<evidence type="ECO:0000256" key="1">
    <source>
        <dbReference type="ARBA" id="ARBA00005613"/>
    </source>
</evidence>
<dbReference type="PROSITE" id="PS51792">
    <property type="entry name" value="YIPPEE"/>
    <property type="match status" value="1"/>
</dbReference>
<dbReference type="EMBL" id="CP064814">
    <property type="protein sequence ID" value="QPG75489.1"/>
    <property type="molecule type" value="Genomic_DNA"/>
</dbReference>
<keyword evidence="2" id="KW-0479">Metal-binding</keyword>
<keyword evidence="3" id="KW-0862">Zinc</keyword>
<feature type="region of interest" description="Disordered" evidence="4">
    <location>
        <begin position="95"/>
        <end position="123"/>
    </location>
</feature>
<protein>
    <recommendedName>
        <fullName evidence="5">Yippee domain-containing protein</fullName>
    </recommendedName>
</protein>
<dbReference type="InterPro" id="IPR034751">
    <property type="entry name" value="Yippee"/>
</dbReference>
<dbReference type="AlphaFoldDB" id="A0A875S6Z7"/>
<keyword evidence="7" id="KW-1185">Reference proteome</keyword>
<dbReference type="InterPro" id="IPR004910">
    <property type="entry name" value="Yippee/Mis18/Cereblon"/>
</dbReference>
<gene>
    <name evidence="6" type="ORF">FOA43_002844</name>
</gene>
<evidence type="ECO:0000259" key="5">
    <source>
        <dbReference type="PROSITE" id="PS51792"/>
    </source>
</evidence>
<evidence type="ECO:0000256" key="4">
    <source>
        <dbReference type="SAM" id="MobiDB-lite"/>
    </source>
</evidence>
<organism evidence="6 7">
    <name type="scientific">Eeniella nana</name>
    <name type="common">Yeast</name>
    <name type="synonym">Brettanomyces nanus</name>
    <dbReference type="NCBI Taxonomy" id="13502"/>
    <lineage>
        <taxon>Eukaryota</taxon>
        <taxon>Fungi</taxon>
        <taxon>Dikarya</taxon>
        <taxon>Ascomycota</taxon>
        <taxon>Saccharomycotina</taxon>
        <taxon>Pichiomycetes</taxon>
        <taxon>Pichiales</taxon>
        <taxon>Pichiaceae</taxon>
        <taxon>Brettanomyces</taxon>
    </lineage>
</organism>
<dbReference type="PANTHER" id="PTHR13848">
    <property type="entry name" value="PROTEIN YIPPEE-LIKE CG15309-RELATED"/>
    <property type="match status" value="1"/>
</dbReference>
<dbReference type="GO" id="GO:0046872">
    <property type="term" value="F:metal ion binding"/>
    <property type="evidence" value="ECO:0007669"/>
    <property type="project" value="UniProtKB-KW"/>
</dbReference>
<dbReference type="GeneID" id="62196245"/>
<evidence type="ECO:0000313" key="6">
    <source>
        <dbReference type="EMBL" id="QPG75489.1"/>
    </source>
</evidence>
<name>A0A875S6Z7_EENNA</name>
<comment type="similarity">
    <text evidence="1">Belongs to the yippee family.</text>
</comment>
<accession>A0A875S6Z7</accession>
<reference evidence="6" key="1">
    <citation type="submission" date="2020-10" db="EMBL/GenBank/DDBJ databases">
        <authorList>
            <person name="Roach M.J.R."/>
        </authorList>
    </citation>
    <scope>NUCLEOTIDE SEQUENCE</scope>
    <source>
        <strain evidence="6">CBS 1945</strain>
    </source>
</reference>
<dbReference type="Proteomes" id="UP000662931">
    <property type="component" value="Chromosome 3"/>
</dbReference>
<evidence type="ECO:0000313" key="7">
    <source>
        <dbReference type="Proteomes" id="UP000662931"/>
    </source>
</evidence>
<dbReference type="Pfam" id="PF03226">
    <property type="entry name" value="Yippee-Mis18"/>
    <property type="match status" value="1"/>
</dbReference>
<dbReference type="InterPro" id="IPR039058">
    <property type="entry name" value="Yippee_fam"/>
</dbReference>